<sequence>MKSAAPALVSVNQESCTEWFCQRFSKYENMVRLVGWISRFILNRLSIKENRNTGELTASEFGRAELIFFRIVRKETFQGEDDKKVKFLSVYKDEDGFLRVKTKITYRKDTDNSRKPVLLPSEHGVVSRWIRFHHEKNSHCGVQTLINILRETYWILRGRNSV</sequence>
<dbReference type="Proteomes" id="UP000499080">
    <property type="component" value="Unassembled WGS sequence"/>
</dbReference>
<reference evidence="1 2" key="1">
    <citation type="journal article" date="2019" name="Sci. Rep.">
        <title>Orb-weaving spider Araneus ventricosus genome elucidates the spidroin gene catalogue.</title>
        <authorList>
            <person name="Kono N."/>
            <person name="Nakamura H."/>
            <person name="Ohtoshi R."/>
            <person name="Moran D.A.P."/>
            <person name="Shinohara A."/>
            <person name="Yoshida Y."/>
            <person name="Fujiwara M."/>
            <person name="Mori M."/>
            <person name="Tomita M."/>
            <person name="Arakawa K."/>
        </authorList>
    </citation>
    <scope>NUCLEOTIDE SEQUENCE [LARGE SCALE GENOMIC DNA]</scope>
</reference>
<proteinExistence type="predicted"/>
<protein>
    <recommendedName>
        <fullName evidence="3">Integrase zinc-binding domain-containing protein</fullName>
    </recommendedName>
</protein>
<gene>
    <name evidence="1" type="ORF">AVEN_18659_1</name>
</gene>
<evidence type="ECO:0008006" key="3">
    <source>
        <dbReference type="Google" id="ProtNLM"/>
    </source>
</evidence>
<evidence type="ECO:0000313" key="2">
    <source>
        <dbReference type="Proteomes" id="UP000499080"/>
    </source>
</evidence>
<accession>A0A4Y2RPV1</accession>
<evidence type="ECO:0000313" key="1">
    <source>
        <dbReference type="EMBL" id="GBN77834.1"/>
    </source>
</evidence>
<dbReference type="PANTHER" id="PTHR47331">
    <property type="entry name" value="PHD-TYPE DOMAIN-CONTAINING PROTEIN"/>
    <property type="match status" value="1"/>
</dbReference>
<dbReference type="AlphaFoldDB" id="A0A4Y2RPV1"/>
<name>A0A4Y2RPV1_ARAVE</name>
<dbReference type="PANTHER" id="PTHR47331:SF2">
    <property type="match status" value="1"/>
</dbReference>
<dbReference type="OrthoDB" id="6435213at2759"/>
<organism evidence="1 2">
    <name type="scientific">Araneus ventricosus</name>
    <name type="common">Orbweaver spider</name>
    <name type="synonym">Epeira ventricosa</name>
    <dbReference type="NCBI Taxonomy" id="182803"/>
    <lineage>
        <taxon>Eukaryota</taxon>
        <taxon>Metazoa</taxon>
        <taxon>Ecdysozoa</taxon>
        <taxon>Arthropoda</taxon>
        <taxon>Chelicerata</taxon>
        <taxon>Arachnida</taxon>
        <taxon>Araneae</taxon>
        <taxon>Araneomorphae</taxon>
        <taxon>Entelegynae</taxon>
        <taxon>Araneoidea</taxon>
        <taxon>Araneidae</taxon>
        <taxon>Araneus</taxon>
    </lineage>
</organism>
<keyword evidence="2" id="KW-1185">Reference proteome</keyword>
<comment type="caution">
    <text evidence="1">The sequence shown here is derived from an EMBL/GenBank/DDBJ whole genome shotgun (WGS) entry which is preliminary data.</text>
</comment>
<dbReference type="EMBL" id="BGPR01017965">
    <property type="protein sequence ID" value="GBN77834.1"/>
    <property type="molecule type" value="Genomic_DNA"/>
</dbReference>